<feature type="region of interest" description="Disordered" evidence="1">
    <location>
        <begin position="1"/>
        <end position="25"/>
    </location>
</feature>
<dbReference type="AlphaFoldDB" id="A0A2K0UPY7"/>
<evidence type="ECO:0000256" key="1">
    <source>
        <dbReference type="SAM" id="MobiDB-lite"/>
    </source>
</evidence>
<dbReference type="OrthoDB" id="10626666at2759"/>
<accession>A0A2K0UPY7</accession>
<dbReference type="Proteomes" id="UP000236664">
    <property type="component" value="Unassembled WGS sequence"/>
</dbReference>
<organism evidence="2 3">
    <name type="scientific">Gibberella nygamai</name>
    <name type="common">Bean root rot disease fungus</name>
    <name type="synonym">Fusarium nygamai</name>
    <dbReference type="NCBI Taxonomy" id="42673"/>
    <lineage>
        <taxon>Eukaryota</taxon>
        <taxon>Fungi</taxon>
        <taxon>Dikarya</taxon>
        <taxon>Ascomycota</taxon>
        <taxon>Pezizomycotina</taxon>
        <taxon>Sordariomycetes</taxon>
        <taxon>Hypocreomycetidae</taxon>
        <taxon>Hypocreales</taxon>
        <taxon>Nectriaceae</taxon>
        <taxon>Fusarium</taxon>
        <taxon>Fusarium fujikuroi species complex</taxon>
    </lineage>
</organism>
<feature type="compositionally biased region" description="Basic residues" evidence="1">
    <location>
        <begin position="1"/>
        <end position="15"/>
    </location>
</feature>
<evidence type="ECO:0000313" key="2">
    <source>
        <dbReference type="EMBL" id="PNP59843.1"/>
    </source>
</evidence>
<name>A0A2K0UPY7_GIBNY</name>
<gene>
    <name evidence="2" type="ORF">FNYG_14821</name>
</gene>
<reference evidence="2 3" key="1">
    <citation type="submission" date="2017-06" db="EMBL/GenBank/DDBJ databases">
        <title>Genome of Fusarium nygamai isolate CS10214.</title>
        <authorList>
            <person name="Gardiner D.M."/>
            <person name="Obanor F."/>
            <person name="Kazan K."/>
        </authorList>
    </citation>
    <scope>NUCLEOTIDE SEQUENCE [LARGE SCALE GENOMIC DNA]</scope>
    <source>
        <strain evidence="2 3">CS10214</strain>
    </source>
</reference>
<comment type="caution">
    <text evidence="2">The sequence shown here is derived from an EMBL/GenBank/DDBJ whole genome shotgun (WGS) entry which is preliminary data.</text>
</comment>
<keyword evidence="3" id="KW-1185">Reference proteome</keyword>
<sequence>MLGHVHARGAIHRHDHRPDRDRVVPLPRVAPRVPDSVDPPIHVVVQDDDLDPVLLRAINPVRDSTQVREWVHVLPSQERRVLDANPVHERGSVRGI</sequence>
<proteinExistence type="predicted"/>
<evidence type="ECO:0000313" key="3">
    <source>
        <dbReference type="Proteomes" id="UP000236664"/>
    </source>
</evidence>
<dbReference type="EMBL" id="MTQA01000416">
    <property type="protein sequence ID" value="PNP59843.1"/>
    <property type="molecule type" value="Genomic_DNA"/>
</dbReference>
<protein>
    <submittedName>
        <fullName evidence="2">Uncharacterized protein</fullName>
    </submittedName>
</protein>